<dbReference type="Pfam" id="PF07905">
    <property type="entry name" value="PucR"/>
    <property type="match status" value="1"/>
</dbReference>
<comment type="similarity">
    <text evidence="1">Belongs to the CdaR family.</text>
</comment>
<feature type="domain" description="CdaR GGDEF-like" evidence="4">
    <location>
        <begin position="318"/>
        <end position="441"/>
    </location>
</feature>
<evidence type="ECO:0000259" key="4">
    <source>
        <dbReference type="Pfam" id="PF17853"/>
    </source>
</evidence>
<protein>
    <submittedName>
        <fullName evidence="5">Regulatory protein</fullName>
    </submittedName>
</protein>
<evidence type="ECO:0000256" key="1">
    <source>
        <dbReference type="ARBA" id="ARBA00006754"/>
    </source>
</evidence>
<dbReference type="EMBL" id="AGBF01000119">
    <property type="protein sequence ID" value="EGX56847.1"/>
    <property type="molecule type" value="Genomic_DNA"/>
</dbReference>
<dbReference type="Pfam" id="PF13556">
    <property type="entry name" value="HTH_30"/>
    <property type="match status" value="1"/>
</dbReference>
<accession>G2GI08</accession>
<dbReference type="Proteomes" id="UP000004217">
    <property type="component" value="Unassembled WGS sequence"/>
</dbReference>
<dbReference type="InterPro" id="IPR051448">
    <property type="entry name" value="CdaR-like_regulators"/>
</dbReference>
<evidence type="ECO:0000313" key="6">
    <source>
        <dbReference type="Proteomes" id="UP000004217"/>
    </source>
</evidence>
<reference evidence="5 6" key="1">
    <citation type="submission" date="2011-08" db="EMBL/GenBank/DDBJ databases">
        <authorList>
            <person name="Lin Y."/>
            <person name="Hao X."/>
            <person name="Johnstone L."/>
            <person name="Miller S.J."/>
            <person name="Wei G."/>
            <person name="Rensing C."/>
        </authorList>
    </citation>
    <scope>NUCLEOTIDE SEQUENCE [LARGE SCALE GENOMIC DNA]</scope>
    <source>
        <strain evidence="5 6">K42</strain>
    </source>
</reference>
<dbReference type="PANTHER" id="PTHR33744:SF17">
    <property type="entry name" value="CONSERVED PROTEIN"/>
    <property type="match status" value="1"/>
</dbReference>
<name>G2GI08_9ACTN</name>
<dbReference type="Gene3D" id="1.10.10.2840">
    <property type="entry name" value="PucR C-terminal helix-turn-helix domain"/>
    <property type="match status" value="1"/>
</dbReference>
<feature type="domain" description="Purine catabolism PurC-like" evidence="2">
    <location>
        <begin position="6"/>
        <end position="121"/>
    </location>
</feature>
<dbReference type="InterPro" id="IPR042070">
    <property type="entry name" value="PucR_C-HTH_sf"/>
</dbReference>
<sequence>MRLRALLDTDALGLRLLGGEDELDRTVRGVMTTDLRDPSRYLAGGELVLTGLAWRRDAADSDPFVRLLVQSGVAALAAGEAELGDVPDDLVLACARHRLPLFAVHESVAFATVTEHVVRQVSGERAGDLAAVVDRHRRMMTSGPAGGGPDVVLDLLGSDLDLRAWVLSPAGRLIAGPKAAGPALPAGVCARLAAEHLRAARSGRRGPHRVAVEGTSYSLFPIRGGRPARDVRESVLSDWLLAVDADAGDWPEERLDLLQGVTQLIAVERDRRDAARTVRRRLAQEVLELVQTGAAPAEIAARLRVAAPVLLPGLGAAPHWQVVVARVDWEGGDIEAGPASQALLEEVLVDPRATGTEPSDRIAVAHTGDEAIALVPLPAVSAEHDGSESGILADTLLGSVREPLSAGLDDDGRVTFGVSAAVHSAEGLRGALEEARHARRVAAARAGRVCAAGHQELASHVLLLPFVPDDVRRAFTARLLDPLRDYDRRHRAELIPTLEAFLDCDGSWTRCATRLHLHVNTLRYRVGRIEQLTGRDLSRLEDKLDFFLALRMS</sequence>
<evidence type="ECO:0000259" key="3">
    <source>
        <dbReference type="Pfam" id="PF13556"/>
    </source>
</evidence>
<dbReference type="PATRIC" id="fig|700597.3.peg.5053"/>
<gene>
    <name evidence="5" type="ORF">SZN_25739</name>
</gene>
<dbReference type="AlphaFoldDB" id="G2GI08"/>
<proteinExistence type="inferred from homology"/>
<dbReference type="InterPro" id="IPR041522">
    <property type="entry name" value="CdaR_GGDEF"/>
</dbReference>
<dbReference type="RefSeq" id="WP_007500252.1">
    <property type="nucleotide sequence ID" value="NZ_AGBF01000119.1"/>
</dbReference>
<keyword evidence="6" id="KW-1185">Reference proteome</keyword>
<comment type="caution">
    <text evidence="5">The sequence shown here is derived from an EMBL/GenBank/DDBJ whole genome shotgun (WGS) entry which is preliminary data.</text>
</comment>
<evidence type="ECO:0000313" key="5">
    <source>
        <dbReference type="EMBL" id="EGX56847.1"/>
    </source>
</evidence>
<dbReference type="OrthoDB" id="3170447at2"/>
<dbReference type="InterPro" id="IPR025736">
    <property type="entry name" value="PucR_C-HTH_dom"/>
</dbReference>
<organism evidence="5 6">
    <name type="scientific">Streptomyces zinciresistens K42</name>
    <dbReference type="NCBI Taxonomy" id="700597"/>
    <lineage>
        <taxon>Bacteria</taxon>
        <taxon>Bacillati</taxon>
        <taxon>Actinomycetota</taxon>
        <taxon>Actinomycetes</taxon>
        <taxon>Kitasatosporales</taxon>
        <taxon>Streptomycetaceae</taxon>
        <taxon>Streptomyces</taxon>
    </lineage>
</organism>
<dbReference type="InterPro" id="IPR012914">
    <property type="entry name" value="PucR_dom"/>
</dbReference>
<evidence type="ECO:0000259" key="2">
    <source>
        <dbReference type="Pfam" id="PF07905"/>
    </source>
</evidence>
<dbReference type="PANTHER" id="PTHR33744">
    <property type="entry name" value="CARBOHYDRATE DIACID REGULATOR"/>
    <property type="match status" value="1"/>
</dbReference>
<dbReference type="Pfam" id="PF17853">
    <property type="entry name" value="GGDEF_2"/>
    <property type="match status" value="1"/>
</dbReference>
<feature type="domain" description="PucR C-terminal helix-turn-helix" evidence="3">
    <location>
        <begin position="494"/>
        <end position="551"/>
    </location>
</feature>